<evidence type="ECO:0000259" key="2">
    <source>
        <dbReference type="Pfam" id="PF07238"/>
    </source>
</evidence>
<evidence type="ECO:0000256" key="1">
    <source>
        <dbReference type="SAM" id="MobiDB-lite"/>
    </source>
</evidence>
<evidence type="ECO:0000313" key="4">
    <source>
        <dbReference type="Proteomes" id="UP000245926"/>
    </source>
</evidence>
<protein>
    <submittedName>
        <fullName evidence="3">PilZ domain-containing protein</fullName>
    </submittedName>
</protein>
<sequence>MTQLDGVAATPAATEKRIGGERHETMRLATIILEDGEQIPCMIRDMSVSGAKLGVARRYQLPETFMLTIAGRNLTCRVQRAWRRGDFVGVSLLAAAEALNEQQGA</sequence>
<dbReference type="KEGG" id="mets:DK389_22535"/>
<dbReference type="Pfam" id="PF07238">
    <property type="entry name" value="PilZ"/>
    <property type="match status" value="1"/>
</dbReference>
<gene>
    <name evidence="3" type="ORF">DK389_22535</name>
</gene>
<reference evidence="4" key="1">
    <citation type="submission" date="2018-05" db="EMBL/GenBank/DDBJ databases">
        <title>Complete Genome Sequence of Methylobacterium sp. 17SD2-17.</title>
        <authorList>
            <person name="Srinivasan S."/>
        </authorList>
    </citation>
    <scope>NUCLEOTIDE SEQUENCE [LARGE SCALE GENOMIC DNA]</scope>
    <source>
        <strain evidence="4">17SD2-17</strain>
    </source>
</reference>
<feature type="region of interest" description="Disordered" evidence="1">
    <location>
        <begin position="1"/>
        <end position="20"/>
    </location>
</feature>
<accession>A0A2U8WB12</accession>
<dbReference type="OrthoDB" id="7999917at2"/>
<dbReference type="Proteomes" id="UP000245926">
    <property type="component" value="Chromosome"/>
</dbReference>
<organism evidence="3 4">
    <name type="scientific">Methylobacterium durans</name>
    <dbReference type="NCBI Taxonomy" id="2202825"/>
    <lineage>
        <taxon>Bacteria</taxon>
        <taxon>Pseudomonadati</taxon>
        <taxon>Pseudomonadota</taxon>
        <taxon>Alphaproteobacteria</taxon>
        <taxon>Hyphomicrobiales</taxon>
        <taxon>Methylobacteriaceae</taxon>
        <taxon>Methylobacterium</taxon>
    </lineage>
</organism>
<dbReference type="SUPFAM" id="SSF141371">
    <property type="entry name" value="PilZ domain-like"/>
    <property type="match status" value="1"/>
</dbReference>
<proteinExistence type="predicted"/>
<dbReference type="EMBL" id="CP029550">
    <property type="protein sequence ID" value="AWN42771.1"/>
    <property type="molecule type" value="Genomic_DNA"/>
</dbReference>
<name>A0A2U8WB12_9HYPH</name>
<keyword evidence="4" id="KW-1185">Reference proteome</keyword>
<feature type="domain" description="PilZ" evidence="2">
    <location>
        <begin position="28"/>
        <end position="91"/>
    </location>
</feature>
<dbReference type="InterPro" id="IPR009875">
    <property type="entry name" value="PilZ_domain"/>
</dbReference>
<dbReference type="AlphaFoldDB" id="A0A2U8WB12"/>
<evidence type="ECO:0000313" key="3">
    <source>
        <dbReference type="EMBL" id="AWN42771.1"/>
    </source>
</evidence>
<dbReference type="GO" id="GO:0035438">
    <property type="term" value="F:cyclic-di-GMP binding"/>
    <property type="evidence" value="ECO:0007669"/>
    <property type="project" value="InterPro"/>
</dbReference>
<dbReference type="RefSeq" id="WP_109892946.1">
    <property type="nucleotide sequence ID" value="NZ_CP029550.1"/>
</dbReference>